<dbReference type="SUPFAM" id="SSF55811">
    <property type="entry name" value="Nudix"/>
    <property type="match status" value="1"/>
</dbReference>
<evidence type="ECO:0000256" key="7">
    <source>
        <dbReference type="ARBA" id="ARBA00022842"/>
    </source>
</evidence>
<dbReference type="Pfam" id="PF09296">
    <property type="entry name" value="NUDIX-like"/>
    <property type="match status" value="1"/>
</dbReference>
<evidence type="ECO:0000259" key="10">
    <source>
        <dbReference type="PROSITE" id="PS51462"/>
    </source>
</evidence>
<evidence type="ECO:0000256" key="5">
    <source>
        <dbReference type="ARBA" id="ARBA00022723"/>
    </source>
</evidence>
<dbReference type="EMBL" id="JABEPP010000001">
    <property type="protein sequence ID" value="NNM70803.1"/>
    <property type="molecule type" value="Genomic_DNA"/>
</dbReference>
<name>A0A849IA07_9HYPH</name>
<dbReference type="InterPro" id="IPR015376">
    <property type="entry name" value="Znr_NADH_PPase"/>
</dbReference>
<dbReference type="GO" id="GO:0019677">
    <property type="term" value="P:NAD+ catabolic process"/>
    <property type="evidence" value="ECO:0007669"/>
    <property type="project" value="TreeGrafter"/>
</dbReference>
<dbReference type="InterPro" id="IPR015797">
    <property type="entry name" value="NUDIX_hydrolase-like_dom_sf"/>
</dbReference>
<dbReference type="InterPro" id="IPR049734">
    <property type="entry name" value="NudC-like_C"/>
</dbReference>
<evidence type="ECO:0000256" key="6">
    <source>
        <dbReference type="ARBA" id="ARBA00022801"/>
    </source>
</evidence>
<dbReference type="GO" id="GO:0046872">
    <property type="term" value="F:metal ion binding"/>
    <property type="evidence" value="ECO:0007669"/>
    <property type="project" value="UniProtKB-KW"/>
</dbReference>
<organism evidence="11 12">
    <name type="scientific">Enterovirga aerilata</name>
    <dbReference type="NCBI Taxonomy" id="2730920"/>
    <lineage>
        <taxon>Bacteria</taxon>
        <taxon>Pseudomonadati</taxon>
        <taxon>Pseudomonadota</taxon>
        <taxon>Alphaproteobacteria</taxon>
        <taxon>Hyphomicrobiales</taxon>
        <taxon>Methylobacteriaceae</taxon>
        <taxon>Enterovirga</taxon>
    </lineage>
</organism>
<dbReference type="GO" id="GO:0035529">
    <property type="term" value="F:NADH pyrophosphatase activity"/>
    <property type="evidence" value="ECO:0007669"/>
    <property type="project" value="TreeGrafter"/>
</dbReference>
<evidence type="ECO:0000256" key="2">
    <source>
        <dbReference type="ARBA" id="ARBA00001947"/>
    </source>
</evidence>
<proteinExistence type="inferred from homology"/>
<evidence type="ECO:0000256" key="3">
    <source>
        <dbReference type="ARBA" id="ARBA00009595"/>
    </source>
</evidence>
<dbReference type="InterPro" id="IPR050241">
    <property type="entry name" value="NAD-cap_RNA_hydrolase_NudC"/>
</dbReference>
<accession>A0A849IA07</accession>
<comment type="similarity">
    <text evidence="3">Belongs to the Nudix hydrolase family. NudC subfamily.</text>
</comment>
<dbReference type="GO" id="GO:0005829">
    <property type="term" value="C:cytosol"/>
    <property type="evidence" value="ECO:0007669"/>
    <property type="project" value="TreeGrafter"/>
</dbReference>
<reference evidence="11 12" key="1">
    <citation type="submission" date="2020-04" db="EMBL/GenBank/DDBJ databases">
        <title>Enterovirga sp. isolate from soil.</title>
        <authorList>
            <person name="Chea S."/>
            <person name="Kim D.-U."/>
        </authorList>
    </citation>
    <scope>NUCLEOTIDE SEQUENCE [LARGE SCALE GENOMIC DNA]</scope>
    <source>
        <strain evidence="11 12">DB1703</strain>
    </source>
</reference>
<evidence type="ECO:0000256" key="9">
    <source>
        <dbReference type="ARBA" id="ARBA00023679"/>
    </source>
</evidence>
<dbReference type="EC" id="3.6.1.22" evidence="4"/>
<dbReference type="CDD" id="cd03429">
    <property type="entry name" value="NUDIX_NADH_pyrophosphatase_Nudt13"/>
    <property type="match status" value="1"/>
</dbReference>
<dbReference type="GO" id="GO:0006742">
    <property type="term" value="P:NADP+ catabolic process"/>
    <property type="evidence" value="ECO:0007669"/>
    <property type="project" value="TreeGrafter"/>
</dbReference>
<evidence type="ECO:0000256" key="4">
    <source>
        <dbReference type="ARBA" id="ARBA00012381"/>
    </source>
</evidence>
<evidence type="ECO:0000256" key="8">
    <source>
        <dbReference type="ARBA" id="ARBA00023027"/>
    </source>
</evidence>
<keyword evidence="7" id="KW-0460">Magnesium</keyword>
<dbReference type="PROSITE" id="PS00893">
    <property type="entry name" value="NUDIX_BOX"/>
    <property type="match status" value="1"/>
</dbReference>
<dbReference type="PANTHER" id="PTHR42904:SF6">
    <property type="entry name" value="NAD-CAPPED RNA HYDROLASE NUDT12"/>
    <property type="match status" value="1"/>
</dbReference>
<keyword evidence="8" id="KW-0520">NAD</keyword>
<evidence type="ECO:0000256" key="1">
    <source>
        <dbReference type="ARBA" id="ARBA00001946"/>
    </source>
</evidence>
<evidence type="ECO:0000313" key="11">
    <source>
        <dbReference type="EMBL" id="NNM70803.1"/>
    </source>
</evidence>
<comment type="cofactor">
    <cofactor evidence="2">
        <name>Zn(2+)</name>
        <dbReference type="ChEBI" id="CHEBI:29105"/>
    </cofactor>
</comment>
<protein>
    <recommendedName>
        <fullName evidence="4">NAD(+) diphosphatase</fullName>
        <ecNumber evidence="4">3.6.1.22</ecNumber>
    </recommendedName>
</protein>
<dbReference type="Pfam" id="PF09297">
    <property type="entry name" value="Zn_ribbon_NUD"/>
    <property type="match status" value="1"/>
</dbReference>
<gene>
    <name evidence="11" type="primary">nudC</name>
    <name evidence="11" type="ORF">HJG44_00115</name>
</gene>
<dbReference type="NCBIfam" id="NF001299">
    <property type="entry name" value="PRK00241.1"/>
    <property type="match status" value="1"/>
</dbReference>
<feature type="domain" description="Nudix hydrolase" evidence="10">
    <location>
        <begin position="131"/>
        <end position="256"/>
    </location>
</feature>
<dbReference type="Pfam" id="PF00293">
    <property type="entry name" value="NUDIX"/>
    <property type="match status" value="1"/>
</dbReference>
<dbReference type="Gene3D" id="3.90.79.10">
    <property type="entry name" value="Nucleoside Triphosphate Pyrophosphohydrolase"/>
    <property type="match status" value="1"/>
</dbReference>
<comment type="caution">
    <text evidence="11">The sequence shown here is derived from an EMBL/GenBank/DDBJ whole genome shotgun (WGS) entry which is preliminary data.</text>
</comment>
<dbReference type="InterPro" id="IPR015375">
    <property type="entry name" value="NADH_PPase-like_N"/>
</dbReference>
<dbReference type="InterPro" id="IPR020084">
    <property type="entry name" value="NUDIX_hydrolase_CS"/>
</dbReference>
<evidence type="ECO:0000313" key="12">
    <source>
        <dbReference type="Proteomes" id="UP000564885"/>
    </source>
</evidence>
<dbReference type="PROSITE" id="PS51462">
    <property type="entry name" value="NUDIX"/>
    <property type="match status" value="1"/>
</dbReference>
<comment type="cofactor">
    <cofactor evidence="1">
        <name>Mg(2+)</name>
        <dbReference type="ChEBI" id="CHEBI:18420"/>
    </cofactor>
</comment>
<keyword evidence="5" id="KW-0479">Metal-binding</keyword>
<dbReference type="Proteomes" id="UP000564885">
    <property type="component" value="Unassembled WGS sequence"/>
</dbReference>
<keyword evidence="6 11" id="KW-0378">Hydrolase</keyword>
<comment type="catalytic activity">
    <reaction evidence="9">
        <text>a 5'-end NAD(+)-phospho-ribonucleoside in mRNA + H2O = a 5'-end phospho-adenosine-phospho-ribonucleoside in mRNA + beta-nicotinamide D-ribonucleotide + 2 H(+)</text>
        <dbReference type="Rhea" id="RHEA:60876"/>
        <dbReference type="Rhea" id="RHEA-COMP:15698"/>
        <dbReference type="Rhea" id="RHEA-COMP:15719"/>
        <dbReference type="ChEBI" id="CHEBI:14649"/>
        <dbReference type="ChEBI" id="CHEBI:15377"/>
        <dbReference type="ChEBI" id="CHEBI:15378"/>
        <dbReference type="ChEBI" id="CHEBI:144029"/>
        <dbReference type="ChEBI" id="CHEBI:144051"/>
    </reaction>
    <physiologicalReaction direction="left-to-right" evidence="9">
        <dbReference type="Rhea" id="RHEA:60877"/>
    </physiologicalReaction>
</comment>
<dbReference type="AlphaFoldDB" id="A0A849IA07"/>
<dbReference type="PANTHER" id="PTHR42904">
    <property type="entry name" value="NUDIX HYDROLASE, NUDC SUBFAMILY"/>
    <property type="match status" value="1"/>
</dbReference>
<dbReference type="InterPro" id="IPR000086">
    <property type="entry name" value="NUDIX_hydrolase_dom"/>
</dbReference>
<keyword evidence="12" id="KW-1185">Reference proteome</keyword>
<sequence length="276" mass="29637">MPVVAIAGEQAILHADGGRASAVLPAAIEAETPRERVLLGMLEGRPLAGLLYEAGVADRIADAPSLSAQDLRSIAVQGTVPADELGMLAQAKSLLSWHARHRFCANCGNPTEPAAGGLRRDCRACGAQHFPRTDPVSIMLIARGDTCLLGRQKRFVAGSYSCLAGFIAPGETLEDAVRREVLEEAGIRVGRVSYVASQPWPFPSSIMIGCWGEALTEEIVLDRDELEDGRWFHRDELALMLERRHPDGLITPPPMAIANHLMRAWLTGRAGPAPGA</sequence>
<dbReference type="Gene3D" id="3.90.79.20">
    <property type="match status" value="1"/>
</dbReference>